<dbReference type="EC" id="2.7.13.3" evidence="2"/>
<feature type="domain" description="PAC" evidence="10">
    <location>
        <begin position="344"/>
        <end position="395"/>
    </location>
</feature>
<feature type="domain" description="PAS" evidence="9">
    <location>
        <begin position="144"/>
        <end position="193"/>
    </location>
</feature>
<dbReference type="InterPro" id="IPR036097">
    <property type="entry name" value="HisK_dim/P_sf"/>
</dbReference>
<dbReference type="Pfam" id="PF02518">
    <property type="entry name" value="HATPase_c"/>
    <property type="match status" value="1"/>
</dbReference>
<accession>A0ABD6CLC1</accession>
<keyword evidence="12" id="KW-1185">Reference proteome</keyword>
<evidence type="ECO:0000256" key="6">
    <source>
        <dbReference type="SAM" id="Coils"/>
    </source>
</evidence>
<dbReference type="Gene3D" id="3.30.565.10">
    <property type="entry name" value="Histidine kinase-like ATPase, C-terminal domain"/>
    <property type="match status" value="1"/>
</dbReference>
<dbReference type="Pfam" id="PF00989">
    <property type="entry name" value="PAS"/>
    <property type="match status" value="2"/>
</dbReference>
<dbReference type="InterPro" id="IPR035965">
    <property type="entry name" value="PAS-like_dom_sf"/>
</dbReference>
<keyword evidence="4" id="KW-0808">Transferase</keyword>
<dbReference type="InterPro" id="IPR036890">
    <property type="entry name" value="HATPase_C_sf"/>
</dbReference>
<feature type="domain" description="PAS" evidence="9">
    <location>
        <begin position="4"/>
        <end position="76"/>
    </location>
</feature>
<dbReference type="NCBIfam" id="TIGR00229">
    <property type="entry name" value="sensory_box"/>
    <property type="match status" value="3"/>
</dbReference>
<evidence type="ECO:0000313" key="12">
    <source>
        <dbReference type="Proteomes" id="UP001597085"/>
    </source>
</evidence>
<sequence length="628" mass="69360">MALSSSTYRTLFDAAPDALVVVDPETGQVRECNRRYCDLCGVDRADLVGRTFSTRVVPDGADSDLLDRLREAAGKGEFVASRLRTGPGVSVPVEMRVSAVDSAVERPIESGAAGTAPSEERATGAERFLVRVTDVTDRRQRERELERKSRAMDEAPFGVSISDPDGEDNPLVFVNERFRELTGYDTDEVVGRNCRFLQGGATDSARVAEIREAIDAEEPVTVELRNYRRDGTEFWNRVTVSPVRDEDGTVVNFVGFQEDVTEQRRNRKELELAYDLLETVRSGVFTTDPTPDGEFGYVNPALVSLLGAGSAEELREHTVDDFYADSSERQELVEALRTTDDDHVSREVQLETLDGETRDVKVTASLSTDETGTEYVHKVVQDVTEYKEYEKRLEEQRDNLEILNQMVRHDIRNDLQIVTAYTDFLSDHVDEDGAEYVSKIRESAAHAVELTRTARDMADVMLAPETTHQPLGLRSALEGEIDEIRSKHSEAVITVTGSIPAVTVCADDMLDSVFRNLLSNAIQHNDKEIPNVRVDVADDEETVTVRIADNGPGVPDSQKEAIFGKGEKGLESGGTGIGLYLVETLVDGYGGDVWVEDRVEQGTESGLVGPEEADPEGAVFVVELQRAD</sequence>
<evidence type="ECO:0000256" key="5">
    <source>
        <dbReference type="ARBA" id="ARBA00022777"/>
    </source>
</evidence>
<keyword evidence="5" id="KW-0418">Kinase</keyword>
<dbReference type="EMBL" id="JBHUDK010000003">
    <property type="protein sequence ID" value="MFD1598219.1"/>
    <property type="molecule type" value="Genomic_DNA"/>
</dbReference>
<dbReference type="InterPro" id="IPR003594">
    <property type="entry name" value="HATPase_dom"/>
</dbReference>
<dbReference type="PROSITE" id="PS50112">
    <property type="entry name" value="PAS"/>
    <property type="match status" value="2"/>
</dbReference>
<dbReference type="PANTHER" id="PTHR43304:SF1">
    <property type="entry name" value="PAC DOMAIN-CONTAINING PROTEIN"/>
    <property type="match status" value="1"/>
</dbReference>
<dbReference type="InterPro" id="IPR005467">
    <property type="entry name" value="His_kinase_dom"/>
</dbReference>
<dbReference type="SUPFAM" id="SSF47384">
    <property type="entry name" value="Homodimeric domain of signal transducing histidine kinase"/>
    <property type="match status" value="1"/>
</dbReference>
<dbReference type="Pfam" id="PF13426">
    <property type="entry name" value="PAS_9"/>
    <property type="match status" value="1"/>
</dbReference>
<evidence type="ECO:0000256" key="2">
    <source>
        <dbReference type="ARBA" id="ARBA00012438"/>
    </source>
</evidence>
<evidence type="ECO:0000259" key="9">
    <source>
        <dbReference type="PROSITE" id="PS50112"/>
    </source>
</evidence>
<keyword evidence="3" id="KW-0597">Phosphoprotein</keyword>
<dbReference type="Proteomes" id="UP001597085">
    <property type="component" value="Unassembled WGS sequence"/>
</dbReference>
<dbReference type="InterPro" id="IPR001610">
    <property type="entry name" value="PAC"/>
</dbReference>
<dbReference type="AlphaFoldDB" id="A0ABD6CLC1"/>
<keyword evidence="6" id="KW-0175">Coiled coil</keyword>
<dbReference type="PROSITE" id="PS50109">
    <property type="entry name" value="HIS_KIN"/>
    <property type="match status" value="1"/>
</dbReference>
<dbReference type="SMART" id="SM00086">
    <property type="entry name" value="PAC"/>
    <property type="match status" value="2"/>
</dbReference>
<dbReference type="SMART" id="SM00091">
    <property type="entry name" value="PAS"/>
    <property type="match status" value="3"/>
</dbReference>
<reference evidence="11 12" key="1">
    <citation type="journal article" date="2019" name="Int. J. Syst. Evol. Microbiol.">
        <title>The Global Catalogue of Microorganisms (GCM) 10K type strain sequencing project: providing services to taxonomists for standard genome sequencing and annotation.</title>
        <authorList>
            <consortium name="The Broad Institute Genomics Platform"/>
            <consortium name="The Broad Institute Genome Sequencing Center for Infectious Disease"/>
            <person name="Wu L."/>
            <person name="Ma J."/>
        </authorList>
    </citation>
    <scope>NUCLEOTIDE SEQUENCE [LARGE SCALE GENOMIC DNA]</scope>
    <source>
        <strain evidence="11 12">CGMCC 1.12121</strain>
    </source>
</reference>
<dbReference type="SMART" id="SM00387">
    <property type="entry name" value="HATPase_c"/>
    <property type="match status" value="1"/>
</dbReference>
<feature type="domain" description="PAC" evidence="10">
    <location>
        <begin position="220"/>
        <end position="272"/>
    </location>
</feature>
<evidence type="ECO:0000256" key="3">
    <source>
        <dbReference type="ARBA" id="ARBA00022553"/>
    </source>
</evidence>
<dbReference type="InterPro" id="IPR013767">
    <property type="entry name" value="PAS_fold"/>
</dbReference>
<dbReference type="PANTHER" id="PTHR43304">
    <property type="entry name" value="PHYTOCHROME-LIKE PROTEIN CPH1"/>
    <property type="match status" value="1"/>
</dbReference>
<dbReference type="InterPro" id="IPR000014">
    <property type="entry name" value="PAS"/>
</dbReference>
<evidence type="ECO:0000313" key="11">
    <source>
        <dbReference type="EMBL" id="MFD1598219.1"/>
    </source>
</evidence>
<evidence type="ECO:0000256" key="4">
    <source>
        <dbReference type="ARBA" id="ARBA00022679"/>
    </source>
</evidence>
<feature type="coiled-coil region" evidence="6">
    <location>
        <begin position="379"/>
        <end position="410"/>
    </location>
</feature>
<evidence type="ECO:0000259" key="10">
    <source>
        <dbReference type="PROSITE" id="PS50113"/>
    </source>
</evidence>
<dbReference type="CDD" id="cd00082">
    <property type="entry name" value="HisKA"/>
    <property type="match status" value="1"/>
</dbReference>
<comment type="catalytic activity">
    <reaction evidence="1">
        <text>ATP + protein L-histidine = ADP + protein N-phospho-L-histidine.</text>
        <dbReference type="EC" id="2.7.13.3"/>
    </reaction>
</comment>
<comment type="caution">
    <text evidence="11">The sequence shown here is derived from an EMBL/GenBank/DDBJ whole genome shotgun (WGS) entry which is preliminary data.</text>
</comment>
<dbReference type="RefSeq" id="WP_256420220.1">
    <property type="nucleotide sequence ID" value="NZ_JANHDI010000001.1"/>
</dbReference>
<name>A0ABD6CLC1_9EURY</name>
<dbReference type="GO" id="GO:0004673">
    <property type="term" value="F:protein histidine kinase activity"/>
    <property type="evidence" value="ECO:0007669"/>
    <property type="project" value="UniProtKB-EC"/>
</dbReference>
<evidence type="ECO:0000256" key="1">
    <source>
        <dbReference type="ARBA" id="ARBA00000085"/>
    </source>
</evidence>
<dbReference type="InterPro" id="IPR052162">
    <property type="entry name" value="Sensor_kinase/Photoreceptor"/>
</dbReference>
<evidence type="ECO:0000256" key="7">
    <source>
        <dbReference type="SAM" id="MobiDB-lite"/>
    </source>
</evidence>
<feature type="domain" description="Histidine kinase" evidence="8">
    <location>
        <begin position="406"/>
        <end position="613"/>
    </location>
</feature>
<dbReference type="SUPFAM" id="SSF55874">
    <property type="entry name" value="ATPase domain of HSP90 chaperone/DNA topoisomerase II/histidine kinase"/>
    <property type="match status" value="1"/>
</dbReference>
<evidence type="ECO:0000259" key="8">
    <source>
        <dbReference type="PROSITE" id="PS50109"/>
    </source>
</evidence>
<dbReference type="SMART" id="SM00388">
    <property type="entry name" value="HisKA"/>
    <property type="match status" value="1"/>
</dbReference>
<organism evidence="11 12">
    <name type="scientific">Halobellus rarus</name>
    <dbReference type="NCBI Taxonomy" id="1126237"/>
    <lineage>
        <taxon>Archaea</taxon>
        <taxon>Methanobacteriati</taxon>
        <taxon>Methanobacteriota</taxon>
        <taxon>Stenosarchaea group</taxon>
        <taxon>Halobacteria</taxon>
        <taxon>Halobacteriales</taxon>
        <taxon>Haloferacaceae</taxon>
        <taxon>Halobellus</taxon>
    </lineage>
</organism>
<dbReference type="SUPFAM" id="SSF55785">
    <property type="entry name" value="PYP-like sensor domain (PAS domain)"/>
    <property type="match status" value="3"/>
</dbReference>
<protein>
    <recommendedName>
        <fullName evidence="2">histidine kinase</fullName>
        <ecNumber evidence="2">2.7.13.3</ecNumber>
    </recommendedName>
</protein>
<dbReference type="PROSITE" id="PS50113">
    <property type="entry name" value="PAC"/>
    <property type="match status" value="2"/>
</dbReference>
<dbReference type="InterPro" id="IPR000700">
    <property type="entry name" value="PAS-assoc_C"/>
</dbReference>
<dbReference type="PRINTS" id="PR00344">
    <property type="entry name" value="BCTRLSENSOR"/>
</dbReference>
<feature type="region of interest" description="Disordered" evidence="7">
    <location>
        <begin position="108"/>
        <end position="127"/>
    </location>
</feature>
<dbReference type="InterPro" id="IPR004358">
    <property type="entry name" value="Sig_transdc_His_kin-like_C"/>
</dbReference>
<proteinExistence type="predicted"/>
<dbReference type="InterPro" id="IPR003661">
    <property type="entry name" value="HisK_dim/P_dom"/>
</dbReference>
<gene>
    <name evidence="11" type="ORF">ACFSBX_04525</name>
</gene>
<dbReference type="Gene3D" id="3.30.450.20">
    <property type="entry name" value="PAS domain"/>
    <property type="match status" value="3"/>
</dbReference>
<dbReference type="CDD" id="cd00130">
    <property type="entry name" value="PAS"/>
    <property type="match status" value="3"/>
</dbReference>